<reference evidence="1" key="2">
    <citation type="submission" date="2021-04" db="EMBL/GenBank/DDBJ databases">
        <authorList>
            <person name="Gilroy R."/>
        </authorList>
    </citation>
    <scope>NUCLEOTIDE SEQUENCE</scope>
    <source>
        <strain evidence="1">1719</strain>
    </source>
</reference>
<dbReference type="SUPFAM" id="SSF51430">
    <property type="entry name" value="NAD(P)-linked oxidoreductase"/>
    <property type="match status" value="1"/>
</dbReference>
<dbReference type="PANTHER" id="PTHR39337">
    <property type="entry name" value="BLR5642 PROTEIN"/>
    <property type="match status" value="1"/>
</dbReference>
<dbReference type="InterPro" id="IPR014519">
    <property type="entry name" value="UCP024492"/>
</dbReference>
<protein>
    <submittedName>
        <fullName evidence="1">DUF488 domain-containing protein</fullName>
    </submittedName>
</protein>
<dbReference type="InterPro" id="IPR036812">
    <property type="entry name" value="NAD(P)_OxRdtase_dom_sf"/>
</dbReference>
<dbReference type="AlphaFoldDB" id="A0A9D1WAA1"/>
<dbReference type="PIRSF" id="PIRSF024492">
    <property type="entry name" value="UCP024492"/>
    <property type="match status" value="1"/>
</dbReference>
<name>A0A9D1WAA1_9SPHI</name>
<comment type="caution">
    <text evidence="1">The sequence shown here is derived from an EMBL/GenBank/DDBJ whole genome shotgun (WGS) entry which is preliminary data.</text>
</comment>
<evidence type="ECO:0000313" key="1">
    <source>
        <dbReference type="EMBL" id="HIX54647.1"/>
    </source>
</evidence>
<dbReference type="Pfam" id="PF04343">
    <property type="entry name" value="DUF488"/>
    <property type="match status" value="1"/>
</dbReference>
<dbReference type="InterPro" id="IPR007438">
    <property type="entry name" value="DUF488"/>
</dbReference>
<proteinExistence type="predicted"/>
<accession>A0A9D1WAA1</accession>
<sequence length="176" mass="20627">MEQIEESTIYTIGHSNHSIKKFIELLKKHNIEALIDARRVSATKMNRQFDKENLREELDKHGISYLHLQSLGGLRNPRGLYPKSRWRKPLFQGYAEHMESKEFEEGIQMLQSIAMKNTTAYMCSEVLWWRCHRAMISDYLKAKGWKVQHIMGDGTLQEHSYTKPAKVIGDKINYSN</sequence>
<evidence type="ECO:0000313" key="2">
    <source>
        <dbReference type="Proteomes" id="UP000824156"/>
    </source>
</evidence>
<reference evidence="1" key="1">
    <citation type="journal article" date="2021" name="PeerJ">
        <title>Extensive microbial diversity within the chicken gut microbiome revealed by metagenomics and culture.</title>
        <authorList>
            <person name="Gilroy R."/>
            <person name="Ravi A."/>
            <person name="Getino M."/>
            <person name="Pursley I."/>
            <person name="Horton D.L."/>
            <person name="Alikhan N.F."/>
            <person name="Baker D."/>
            <person name="Gharbi K."/>
            <person name="Hall N."/>
            <person name="Watson M."/>
            <person name="Adriaenssens E.M."/>
            <person name="Foster-Nyarko E."/>
            <person name="Jarju S."/>
            <person name="Secka A."/>
            <person name="Antonio M."/>
            <person name="Oren A."/>
            <person name="Chaudhuri R.R."/>
            <person name="La Ragione R."/>
            <person name="Hildebrand F."/>
            <person name="Pallen M.J."/>
        </authorList>
    </citation>
    <scope>NUCLEOTIDE SEQUENCE</scope>
    <source>
        <strain evidence="1">1719</strain>
    </source>
</reference>
<dbReference type="Proteomes" id="UP000824156">
    <property type="component" value="Unassembled WGS sequence"/>
</dbReference>
<dbReference type="EMBL" id="DXEZ01000176">
    <property type="protein sequence ID" value="HIX54647.1"/>
    <property type="molecule type" value="Genomic_DNA"/>
</dbReference>
<organism evidence="1 2">
    <name type="scientific">Candidatus Sphingobacterium stercoripullorum</name>
    <dbReference type="NCBI Taxonomy" id="2838759"/>
    <lineage>
        <taxon>Bacteria</taxon>
        <taxon>Pseudomonadati</taxon>
        <taxon>Bacteroidota</taxon>
        <taxon>Sphingobacteriia</taxon>
        <taxon>Sphingobacteriales</taxon>
        <taxon>Sphingobacteriaceae</taxon>
        <taxon>Sphingobacterium</taxon>
    </lineage>
</organism>
<dbReference type="PANTHER" id="PTHR39337:SF1">
    <property type="entry name" value="BLR5642 PROTEIN"/>
    <property type="match status" value="1"/>
</dbReference>
<gene>
    <name evidence="1" type="ORF">H9853_06445</name>
</gene>